<dbReference type="SUPFAM" id="SSF52540">
    <property type="entry name" value="P-loop containing nucleoside triphosphate hydrolases"/>
    <property type="match status" value="1"/>
</dbReference>
<keyword evidence="5 11" id="KW-0808">Transferase</keyword>
<dbReference type="PANTHER" id="PTHR23117">
    <property type="entry name" value="GUANYLATE KINASE-RELATED"/>
    <property type="match status" value="1"/>
</dbReference>
<evidence type="ECO:0000256" key="1">
    <source>
        <dbReference type="ARBA" id="ARBA00003531"/>
    </source>
</evidence>
<reference evidence="13 14" key="1">
    <citation type="submission" date="2021-10" db="EMBL/GenBank/DDBJ databases">
        <title>Collection of gut derived symbiotic bacterial strains cultured from healthy donors.</title>
        <authorList>
            <person name="Lin H."/>
            <person name="Littmann E."/>
            <person name="Kohout C."/>
            <person name="Pamer E.G."/>
        </authorList>
    </citation>
    <scope>NUCLEOTIDE SEQUENCE [LARGE SCALE GENOMIC DNA]</scope>
    <source>
        <strain evidence="13 14">DFI.1.165</strain>
    </source>
</reference>
<protein>
    <recommendedName>
        <fullName evidence="4 11">Guanylate kinase</fullName>
        <ecNumber evidence="3 11">2.7.4.8</ecNumber>
    </recommendedName>
    <alternativeName>
        <fullName evidence="9 11">GMP kinase</fullName>
    </alternativeName>
</protein>
<dbReference type="SMART" id="SM00072">
    <property type="entry name" value="GuKc"/>
    <property type="match status" value="1"/>
</dbReference>
<feature type="domain" description="Guanylate kinase-like" evidence="12">
    <location>
        <begin position="15"/>
        <end position="193"/>
    </location>
</feature>
<evidence type="ECO:0000256" key="9">
    <source>
        <dbReference type="ARBA" id="ARBA00030128"/>
    </source>
</evidence>
<evidence type="ECO:0000259" key="12">
    <source>
        <dbReference type="PROSITE" id="PS50052"/>
    </source>
</evidence>
<dbReference type="Gene3D" id="3.40.50.300">
    <property type="entry name" value="P-loop containing nucleotide triphosphate hydrolases"/>
    <property type="match status" value="1"/>
</dbReference>
<keyword evidence="14" id="KW-1185">Reference proteome</keyword>
<evidence type="ECO:0000256" key="7">
    <source>
        <dbReference type="ARBA" id="ARBA00022777"/>
    </source>
</evidence>
<feature type="binding site" evidence="11">
    <location>
        <begin position="22"/>
        <end position="29"/>
    </location>
    <ligand>
        <name>ATP</name>
        <dbReference type="ChEBI" id="CHEBI:30616"/>
    </ligand>
</feature>
<keyword evidence="6 11" id="KW-0547">Nucleotide-binding</keyword>
<dbReference type="GO" id="GO:0004385">
    <property type="term" value="F:GMP kinase activity"/>
    <property type="evidence" value="ECO:0007669"/>
    <property type="project" value="UniProtKB-EC"/>
</dbReference>
<comment type="subcellular location">
    <subcellularLocation>
        <location evidence="11">Cytoplasm</location>
    </subcellularLocation>
</comment>
<organism evidence="13 14">
    <name type="scientific">Bariatricus massiliensis</name>
    <dbReference type="NCBI Taxonomy" id="1745713"/>
    <lineage>
        <taxon>Bacteria</taxon>
        <taxon>Bacillati</taxon>
        <taxon>Bacillota</taxon>
        <taxon>Clostridia</taxon>
        <taxon>Lachnospirales</taxon>
        <taxon>Lachnospiraceae</taxon>
        <taxon>Bariatricus</taxon>
    </lineage>
</organism>
<dbReference type="Pfam" id="PF00625">
    <property type="entry name" value="Guanylate_kin"/>
    <property type="match status" value="1"/>
</dbReference>
<evidence type="ECO:0000256" key="6">
    <source>
        <dbReference type="ARBA" id="ARBA00022741"/>
    </source>
</evidence>
<comment type="similarity">
    <text evidence="2 11">Belongs to the guanylate kinase family.</text>
</comment>
<keyword evidence="7 11" id="KW-0418">Kinase</keyword>
<evidence type="ECO:0000256" key="8">
    <source>
        <dbReference type="ARBA" id="ARBA00022840"/>
    </source>
</evidence>
<dbReference type="PROSITE" id="PS50052">
    <property type="entry name" value="GUANYLATE_KINASE_2"/>
    <property type="match status" value="1"/>
</dbReference>
<dbReference type="CDD" id="cd00071">
    <property type="entry name" value="GMPK"/>
    <property type="match status" value="1"/>
</dbReference>
<keyword evidence="8 11" id="KW-0067">ATP-binding</keyword>
<dbReference type="RefSeq" id="WP_066738372.1">
    <property type="nucleotide sequence ID" value="NZ_JAJCIQ010000021.1"/>
</dbReference>
<evidence type="ECO:0000313" key="14">
    <source>
        <dbReference type="Proteomes" id="UP001299546"/>
    </source>
</evidence>
<proteinExistence type="inferred from homology"/>
<dbReference type="Proteomes" id="UP001299546">
    <property type="component" value="Unassembled WGS sequence"/>
</dbReference>
<evidence type="ECO:0000256" key="11">
    <source>
        <dbReference type="HAMAP-Rule" id="MF_00328"/>
    </source>
</evidence>
<dbReference type="PANTHER" id="PTHR23117:SF13">
    <property type="entry name" value="GUANYLATE KINASE"/>
    <property type="match status" value="1"/>
</dbReference>
<dbReference type="InterPro" id="IPR027417">
    <property type="entry name" value="P-loop_NTPase"/>
</dbReference>
<evidence type="ECO:0000256" key="5">
    <source>
        <dbReference type="ARBA" id="ARBA00022679"/>
    </source>
</evidence>
<evidence type="ECO:0000256" key="10">
    <source>
        <dbReference type="ARBA" id="ARBA00048594"/>
    </source>
</evidence>
<comment type="caution">
    <text evidence="13">The sequence shown here is derived from an EMBL/GenBank/DDBJ whole genome shotgun (WGS) entry which is preliminary data.</text>
</comment>
<sequence length="229" mass="26324">MSERKEYFDKIAEKGQLIIISGPSGVGKRTAIKQYLAEHPNAVKCVSMTTREPHEGEVDGKDYFFVSHLEFERAARSNQLLEHSYYNRNGYGTPRKTIEDARNAGKNVILVADIIGAMKIRVLCPDATLIFLMPPSWEELERRLYERHTESDEVIKERLDYAQEEILGAAQYDYILVDDTVENTVRRLGQIIHGNRYSRNSMKAFLESYIESELKAYPQLAEEISLVTE</sequence>
<name>A0ABS8DLM1_9FIRM</name>
<dbReference type="EMBL" id="JAJCIS010000022">
    <property type="protein sequence ID" value="MCB7389323.1"/>
    <property type="molecule type" value="Genomic_DNA"/>
</dbReference>
<evidence type="ECO:0000313" key="13">
    <source>
        <dbReference type="EMBL" id="MCB7389323.1"/>
    </source>
</evidence>
<dbReference type="InterPro" id="IPR008144">
    <property type="entry name" value="Guanylate_kin-like_dom"/>
</dbReference>
<dbReference type="EC" id="2.7.4.8" evidence="3 11"/>
<evidence type="ECO:0000256" key="4">
    <source>
        <dbReference type="ARBA" id="ARBA00016296"/>
    </source>
</evidence>
<accession>A0ABS8DLM1</accession>
<dbReference type="Gene3D" id="3.30.63.10">
    <property type="entry name" value="Guanylate Kinase phosphate binding domain"/>
    <property type="match status" value="1"/>
</dbReference>
<dbReference type="HAMAP" id="MF_00328">
    <property type="entry name" value="Guanylate_kinase"/>
    <property type="match status" value="1"/>
</dbReference>
<gene>
    <name evidence="11 13" type="primary">gmk</name>
    <name evidence="13" type="ORF">LIZ65_18740</name>
</gene>
<keyword evidence="11" id="KW-0963">Cytoplasm</keyword>
<comment type="catalytic activity">
    <reaction evidence="10 11">
        <text>GMP + ATP = GDP + ADP</text>
        <dbReference type="Rhea" id="RHEA:20780"/>
        <dbReference type="ChEBI" id="CHEBI:30616"/>
        <dbReference type="ChEBI" id="CHEBI:58115"/>
        <dbReference type="ChEBI" id="CHEBI:58189"/>
        <dbReference type="ChEBI" id="CHEBI:456216"/>
        <dbReference type="EC" id="2.7.4.8"/>
    </reaction>
</comment>
<dbReference type="InterPro" id="IPR017665">
    <property type="entry name" value="Guanylate_kinase"/>
</dbReference>
<dbReference type="NCBIfam" id="TIGR03263">
    <property type="entry name" value="guanyl_kin"/>
    <property type="match status" value="1"/>
</dbReference>
<evidence type="ECO:0000256" key="2">
    <source>
        <dbReference type="ARBA" id="ARBA00005790"/>
    </source>
</evidence>
<comment type="function">
    <text evidence="1 11">Essential for recycling GMP and indirectly, cGMP.</text>
</comment>
<evidence type="ECO:0000256" key="3">
    <source>
        <dbReference type="ARBA" id="ARBA00012961"/>
    </source>
</evidence>
<dbReference type="InterPro" id="IPR008145">
    <property type="entry name" value="GK/Ca_channel_bsu"/>
</dbReference>